<evidence type="ECO:0008006" key="4">
    <source>
        <dbReference type="Google" id="ProtNLM"/>
    </source>
</evidence>
<dbReference type="Proteomes" id="UP000093819">
    <property type="component" value="Unassembled WGS sequence"/>
</dbReference>
<evidence type="ECO:0000313" key="2">
    <source>
        <dbReference type="EMBL" id="OBK25555.1"/>
    </source>
</evidence>
<feature type="compositionally biased region" description="Pro residues" evidence="1">
    <location>
        <begin position="195"/>
        <end position="208"/>
    </location>
</feature>
<evidence type="ECO:0000256" key="1">
    <source>
        <dbReference type="SAM" id="MobiDB-lite"/>
    </source>
</evidence>
<feature type="compositionally biased region" description="Low complexity" evidence="1">
    <location>
        <begin position="275"/>
        <end position="284"/>
    </location>
</feature>
<sequence>MTTYQDLVDAMRRIQTSTGDPQAWMTGLTAAEVTTALMPATSVPELDAILAKIRQRHPDLFSPQGMPPSAGLPTRTEGDAAKAIAQAEIALAHQNSATSQLDLQVISAVLSAHLTNMEGRDALTKLQQELESAVAMRTDLDTPAGARDFQRFLIGKLRDIREVVATASLDDTSKSALMAAWTSLYNASKSGSATPAPPGDLRPAPAPAQPASSAGGQLPATDGDPGLDPLWFDDPGLSGAVPPEAAMSVTPTGAPAAPGGGGATAPAGGGMPSWGAPSGLQLPGLSGGGSGRDSGALADGAFGDPDLDDHRRHDKIKRDDPNDGGDDDPRDEERDPASGQPEAPPAGPTTVTLPNGETVTAASPQLAAAIKAAAGGTPIAEAFRQQGITIPPPGTAVAHPIDPAQVVPGDIGMFTDRHALALGRSKALLEGQIQHISAVAGPSFLGWQHPPPPLTQPSGPAPPDADLPTPTRPSAITA</sequence>
<dbReference type="OrthoDB" id="4761006at2"/>
<accession>A0A1A3NVX1</accession>
<reference evidence="2 3" key="1">
    <citation type="submission" date="2016-06" db="EMBL/GenBank/DDBJ databases">
        <authorList>
            <person name="Kjaerup R.B."/>
            <person name="Dalgaard T.S."/>
            <person name="Juul-Madsen H.R."/>
        </authorList>
    </citation>
    <scope>NUCLEOTIDE SEQUENCE [LARGE SCALE GENOMIC DNA]</scope>
    <source>
        <strain evidence="2 3">1245335.1</strain>
    </source>
</reference>
<gene>
    <name evidence="2" type="ORF">A5635_15460</name>
</gene>
<feature type="region of interest" description="Disordered" evidence="1">
    <location>
        <begin position="442"/>
        <end position="478"/>
    </location>
</feature>
<proteinExistence type="predicted"/>
<feature type="compositionally biased region" description="Pro residues" evidence="1">
    <location>
        <begin position="449"/>
        <end position="465"/>
    </location>
</feature>
<dbReference type="AlphaFoldDB" id="A0A1A3NVX1"/>
<dbReference type="EMBL" id="LZLR01000043">
    <property type="protein sequence ID" value="OBK25555.1"/>
    <property type="molecule type" value="Genomic_DNA"/>
</dbReference>
<protein>
    <recommendedName>
        <fullName evidence="4">Biofilm regulator BssS</fullName>
    </recommendedName>
</protein>
<feature type="compositionally biased region" description="Basic and acidic residues" evidence="1">
    <location>
        <begin position="308"/>
        <end position="321"/>
    </location>
</feature>
<dbReference type="Pfam" id="PF10774">
    <property type="entry name" value="DUF4226"/>
    <property type="match status" value="1"/>
</dbReference>
<name>A0A1A3NVX1_MYCAS</name>
<dbReference type="RefSeq" id="WP_065034275.1">
    <property type="nucleotide sequence ID" value="NZ_LZLR01000043.1"/>
</dbReference>
<feature type="compositionally biased region" description="Low complexity" evidence="1">
    <location>
        <begin position="466"/>
        <end position="478"/>
    </location>
</feature>
<comment type="caution">
    <text evidence="2">The sequence shown here is derived from an EMBL/GenBank/DDBJ whole genome shotgun (WGS) entry which is preliminary data.</text>
</comment>
<organism evidence="2 3">
    <name type="scientific">Mycobacterium asiaticum</name>
    <dbReference type="NCBI Taxonomy" id="1790"/>
    <lineage>
        <taxon>Bacteria</taxon>
        <taxon>Bacillati</taxon>
        <taxon>Actinomycetota</taxon>
        <taxon>Actinomycetes</taxon>
        <taxon>Mycobacteriales</taxon>
        <taxon>Mycobacteriaceae</taxon>
        <taxon>Mycobacterium</taxon>
    </lineage>
</organism>
<evidence type="ECO:0000313" key="3">
    <source>
        <dbReference type="Proteomes" id="UP000093819"/>
    </source>
</evidence>
<feature type="compositionally biased region" description="Gly residues" evidence="1">
    <location>
        <begin position="258"/>
        <end position="272"/>
    </location>
</feature>
<feature type="region of interest" description="Disordered" evidence="1">
    <location>
        <begin position="188"/>
        <end position="356"/>
    </location>
</feature>
<dbReference type="InterPro" id="IPR019710">
    <property type="entry name" value="DUF4226"/>
</dbReference>